<keyword evidence="2" id="KW-1185">Reference proteome</keyword>
<dbReference type="AlphaFoldDB" id="A0A9Q3VNP5"/>
<sequence length="225" mass="24501">MTAAGTLVPFALKEAPVSEPYPPLAETVARIADLCRASGKSLDKELGVARLSRAAGVIESDVETLLAGGTPPEPDTDVMVRDRVRFLYRTHTNADGKPRDIHDIAAAIRQTTTWTRKLVSGEAKPNLVVGHALCKYYGVALGFLTDPPADALKRELQISRFNLEVEVDPEQALRELGVMHMTSRNPNGFERSQLAAIAKMVTSITSDLDMVKLQLNRLGTPEDGR</sequence>
<comment type="caution">
    <text evidence="1">The sequence shown here is derived from an EMBL/GenBank/DDBJ whole genome shotgun (WGS) entry which is preliminary data.</text>
</comment>
<protein>
    <recommendedName>
        <fullName evidence="3">XRE family transcriptional regulator</fullName>
    </recommendedName>
</protein>
<dbReference type="Gene3D" id="1.10.260.40">
    <property type="entry name" value="lambda repressor-like DNA-binding domains"/>
    <property type="match status" value="1"/>
</dbReference>
<evidence type="ECO:0000313" key="1">
    <source>
        <dbReference type="EMBL" id="MCD9875656.1"/>
    </source>
</evidence>
<proteinExistence type="predicted"/>
<dbReference type="EMBL" id="JAJSBI010000008">
    <property type="protein sequence ID" value="MCD9875656.1"/>
    <property type="molecule type" value="Genomic_DNA"/>
</dbReference>
<dbReference type="InterPro" id="IPR010982">
    <property type="entry name" value="Lambda_DNA-bd_dom_sf"/>
</dbReference>
<organism evidence="1 2">
    <name type="scientific">Streptomyces guryensis</name>
    <dbReference type="NCBI Taxonomy" id="2886947"/>
    <lineage>
        <taxon>Bacteria</taxon>
        <taxon>Bacillati</taxon>
        <taxon>Actinomycetota</taxon>
        <taxon>Actinomycetes</taxon>
        <taxon>Kitasatosporales</taxon>
        <taxon>Streptomycetaceae</taxon>
        <taxon>Streptomyces</taxon>
    </lineage>
</organism>
<dbReference type="GO" id="GO:0003677">
    <property type="term" value="F:DNA binding"/>
    <property type="evidence" value="ECO:0007669"/>
    <property type="project" value="InterPro"/>
</dbReference>
<dbReference type="RefSeq" id="WP_232649760.1">
    <property type="nucleotide sequence ID" value="NZ_JAJSBI010000008.1"/>
</dbReference>
<gene>
    <name evidence="1" type="ORF">LJ657_18715</name>
</gene>
<evidence type="ECO:0008006" key="3">
    <source>
        <dbReference type="Google" id="ProtNLM"/>
    </source>
</evidence>
<accession>A0A9Q3VNP5</accession>
<reference evidence="1" key="1">
    <citation type="submission" date="2021-12" db="EMBL/GenBank/DDBJ databases">
        <authorList>
            <person name="Lee J.-H."/>
            <person name="Kim S.-B."/>
        </authorList>
    </citation>
    <scope>NUCLEOTIDE SEQUENCE</scope>
    <source>
        <strain evidence="1">NR30</strain>
    </source>
</reference>
<name>A0A9Q3VNP5_9ACTN</name>
<dbReference type="Proteomes" id="UP001108029">
    <property type="component" value="Unassembled WGS sequence"/>
</dbReference>
<evidence type="ECO:0000313" key="2">
    <source>
        <dbReference type="Proteomes" id="UP001108029"/>
    </source>
</evidence>